<accession>A0ABW3U6C9</accession>
<evidence type="ECO:0000313" key="2">
    <source>
        <dbReference type="Proteomes" id="UP001597264"/>
    </source>
</evidence>
<organism evidence="1 2">
    <name type="scientific">Microbulbifer celer</name>
    <dbReference type="NCBI Taxonomy" id="435905"/>
    <lineage>
        <taxon>Bacteria</taxon>
        <taxon>Pseudomonadati</taxon>
        <taxon>Pseudomonadota</taxon>
        <taxon>Gammaproteobacteria</taxon>
        <taxon>Cellvibrionales</taxon>
        <taxon>Microbulbiferaceae</taxon>
        <taxon>Microbulbifer</taxon>
    </lineage>
</organism>
<name>A0ABW3U6C9_9GAMM</name>
<dbReference type="Proteomes" id="UP001597264">
    <property type="component" value="Unassembled WGS sequence"/>
</dbReference>
<keyword evidence="2" id="KW-1185">Reference proteome</keyword>
<comment type="caution">
    <text evidence="1">The sequence shown here is derived from an EMBL/GenBank/DDBJ whole genome shotgun (WGS) entry which is preliminary data.</text>
</comment>
<sequence length="166" mass="17843">MKKTLSLLLGTAALQGCTTLLPPNSPDEFAEKLTDSTFGRVYTTTPAIPFQDSVRNLQLNMDSCVEGIRQDATINTLDNLIGGASGIWHYAITAVTDTLTQFTIRREALGLTIPQHEGGNIVAVINVEQQPDSGVSITGYSPWGSDWFMQPVMAWGEGENAACPIG</sequence>
<evidence type="ECO:0000313" key="1">
    <source>
        <dbReference type="EMBL" id="MFD1215961.1"/>
    </source>
</evidence>
<reference evidence="2" key="1">
    <citation type="journal article" date="2019" name="Int. J. Syst. Evol. Microbiol.">
        <title>The Global Catalogue of Microorganisms (GCM) 10K type strain sequencing project: providing services to taxonomists for standard genome sequencing and annotation.</title>
        <authorList>
            <consortium name="The Broad Institute Genomics Platform"/>
            <consortium name="The Broad Institute Genome Sequencing Center for Infectious Disease"/>
            <person name="Wu L."/>
            <person name="Ma J."/>
        </authorList>
    </citation>
    <scope>NUCLEOTIDE SEQUENCE [LARGE SCALE GENOMIC DNA]</scope>
    <source>
        <strain evidence="2">CCUG 54356</strain>
    </source>
</reference>
<dbReference type="EMBL" id="JBHTLR010000005">
    <property type="protein sequence ID" value="MFD1215961.1"/>
    <property type="molecule type" value="Genomic_DNA"/>
</dbReference>
<protein>
    <recommendedName>
        <fullName evidence="3">Lipoprotein</fullName>
    </recommendedName>
</protein>
<gene>
    <name evidence="1" type="ORF">ACFQ2X_05060</name>
</gene>
<evidence type="ECO:0008006" key="3">
    <source>
        <dbReference type="Google" id="ProtNLM"/>
    </source>
</evidence>
<proteinExistence type="predicted"/>
<dbReference type="PROSITE" id="PS51257">
    <property type="entry name" value="PROKAR_LIPOPROTEIN"/>
    <property type="match status" value="1"/>
</dbReference>
<dbReference type="RefSeq" id="WP_230436200.1">
    <property type="nucleotide sequence ID" value="NZ_CP087715.1"/>
</dbReference>